<reference evidence="2" key="1">
    <citation type="submission" date="2016-08" db="EMBL/GenBank/DDBJ databases">
        <authorList>
            <person name="Varghese N."/>
            <person name="Submissions Spin"/>
        </authorList>
    </citation>
    <scope>NUCLEOTIDE SEQUENCE [LARGE SCALE GENOMIC DNA]</scope>
    <source>
        <strain evidence="2">CCBAU 57015</strain>
    </source>
</reference>
<evidence type="ECO:0000313" key="2">
    <source>
        <dbReference type="Proteomes" id="UP000186228"/>
    </source>
</evidence>
<protein>
    <submittedName>
        <fullName evidence="1">Uncharacterized protein</fullName>
    </submittedName>
</protein>
<proteinExistence type="predicted"/>
<keyword evidence="2" id="KW-1185">Reference proteome</keyword>
<organism evidence="1 2">
    <name type="scientific">Rhizobium hainanense</name>
    <dbReference type="NCBI Taxonomy" id="52131"/>
    <lineage>
        <taxon>Bacteria</taxon>
        <taxon>Pseudomonadati</taxon>
        <taxon>Pseudomonadota</taxon>
        <taxon>Alphaproteobacteria</taxon>
        <taxon>Hyphomicrobiales</taxon>
        <taxon>Rhizobiaceae</taxon>
        <taxon>Rhizobium/Agrobacterium group</taxon>
        <taxon>Rhizobium</taxon>
    </lineage>
</organism>
<accession>A0A1C3VL97</accession>
<dbReference type="Proteomes" id="UP000186228">
    <property type="component" value="Unassembled WGS sequence"/>
</dbReference>
<dbReference type="AlphaFoldDB" id="A0A1C3VL97"/>
<gene>
    <name evidence="1" type="ORF">GA0061100_106360</name>
</gene>
<name>A0A1C3VL97_9HYPH</name>
<dbReference type="STRING" id="52131.GA0061100_106360"/>
<sequence length="291" mass="30935">MPYRMYIRNTFSMALRLGAAIVLGVAMPMVFHNTAAAGQKVLLSYEATPSSGFNLPGLARASYDDRAAFSAQVLKQIIPKIISANGIDPATLETEVTPGGYLLKTNASLQTEGELDDITADRLAGSLGYVFRQYSVLVSRLDDTSGKTGFVIVQFPENTLNAAVAQKFFEAADATKKGLGGGYTAFGDEQIYLNVTNSEGKPYSGLDDDAFLDGLKQTAASFHAPKPEIAASGKATARFIGNDWDKSGGGEDYLGQLGGPHSALVEKLETIGKDYASLVATTAEKNGWNHD</sequence>
<dbReference type="EMBL" id="FMAC01000006">
    <property type="protein sequence ID" value="SCB28385.1"/>
    <property type="molecule type" value="Genomic_DNA"/>
</dbReference>
<evidence type="ECO:0000313" key="1">
    <source>
        <dbReference type="EMBL" id="SCB28385.1"/>
    </source>
</evidence>